<dbReference type="Gene3D" id="3.10.20.310">
    <property type="entry name" value="membrane protein fhac"/>
    <property type="match status" value="1"/>
</dbReference>
<evidence type="ECO:0000256" key="1">
    <source>
        <dbReference type="ARBA" id="ARBA00004370"/>
    </source>
</evidence>
<keyword evidence="3" id="KW-0732">Signal</keyword>
<reference evidence="5 6" key="1">
    <citation type="submission" date="2023-12" db="EMBL/GenBank/DDBJ databases">
        <title>Genome sequencing and assembly of bacterial species from a model synthetic community.</title>
        <authorList>
            <person name="Hogle S.L."/>
        </authorList>
    </citation>
    <scope>NUCLEOTIDE SEQUENCE [LARGE SCALE GENOMIC DNA]</scope>
    <source>
        <strain evidence="5 6">HAMBI_3031</strain>
    </source>
</reference>
<dbReference type="PROSITE" id="PS51779">
    <property type="entry name" value="POTRA"/>
    <property type="match status" value="1"/>
</dbReference>
<proteinExistence type="predicted"/>
<organism evidence="5 6">
    <name type="scientific">Niabella yanshanensis</name>
    <dbReference type="NCBI Taxonomy" id="577386"/>
    <lineage>
        <taxon>Bacteria</taxon>
        <taxon>Pseudomonadati</taxon>
        <taxon>Bacteroidota</taxon>
        <taxon>Chitinophagia</taxon>
        <taxon>Chitinophagales</taxon>
        <taxon>Chitinophagaceae</taxon>
        <taxon>Niabella</taxon>
    </lineage>
</organism>
<protein>
    <recommendedName>
        <fullName evidence="4">POTRA domain-containing protein</fullName>
    </recommendedName>
</protein>
<keyword evidence="2" id="KW-0472">Membrane</keyword>
<sequence length="489" mass="56157">MWLLLLLGNSLAAIAQIDSATLKVDSTKKSPSPVAPGDYWPDSIPVPPEESTFIIRHIYIEGNKITRRAIMLRELPFKEEDIVKIKDLPDLFSRGKTQLLNLSLFLIKDFSIGVVTVEGPYLDVKIKVKERWYLLPLPHLKPVDRNLNEWLFKRGASVSRVDYGVKLMYDNASGNNDKLRFYFVTGYTKQLLLSYNRPYIDKSMKWGLNMSLALGKTHEINHITLNNRQEFHNERDDYPKNFFEGTAEFSYRPAFFTRHYFGLGYNTLRVSDSVIIKNPNFMNHGASSVKYPRIYYKMVYQNLDYIPYPTQGYAGEVMISKDGFNSKMNVWQLSAKGQGSWHINDKMFYSVSALGSVKLPFKQPYINSQLLGYGDMTLRGYENYVIDGVAGVILNATLSKQLANFSINLPILKKYTSTLIPLKIYGKVYGNTGYVHNPQRWGNSLPNRMLYGGGFGLDIFTDYDFTLKLEFSFNQLGENGLYLHKKTLY</sequence>
<dbReference type="Gene3D" id="2.40.160.50">
    <property type="entry name" value="membrane protein fhac: a member of the omp85/tpsb transporter family"/>
    <property type="match status" value="1"/>
</dbReference>
<feature type="domain" description="POTRA" evidence="4">
    <location>
        <begin position="53"/>
        <end position="131"/>
    </location>
</feature>
<dbReference type="InterPro" id="IPR034746">
    <property type="entry name" value="POTRA"/>
</dbReference>
<feature type="chain" id="PRO_5046881712" description="POTRA domain-containing protein" evidence="3">
    <location>
        <begin position="16"/>
        <end position="489"/>
    </location>
</feature>
<dbReference type="EMBL" id="CP139960">
    <property type="protein sequence ID" value="WQD36770.1"/>
    <property type="molecule type" value="Genomic_DNA"/>
</dbReference>
<evidence type="ECO:0000313" key="6">
    <source>
        <dbReference type="Proteomes" id="UP001325680"/>
    </source>
</evidence>
<evidence type="ECO:0000256" key="2">
    <source>
        <dbReference type="ARBA" id="ARBA00023136"/>
    </source>
</evidence>
<evidence type="ECO:0000313" key="5">
    <source>
        <dbReference type="EMBL" id="WQD36770.1"/>
    </source>
</evidence>
<feature type="signal peptide" evidence="3">
    <location>
        <begin position="1"/>
        <end position="15"/>
    </location>
</feature>
<name>A0ABZ0W0I6_9BACT</name>
<accession>A0ABZ0W0I6</accession>
<comment type="subcellular location">
    <subcellularLocation>
        <location evidence="1">Membrane</location>
    </subcellularLocation>
</comment>
<dbReference type="Proteomes" id="UP001325680">
    <property type="component" value="Chromosome"/>
</dbReference>
<keyword evidence="6" id="KW-1185">Reference proteome</keyword>
<gene>
    <name evidence="5" type="ORF">U0035_13945</name>
</gene>
<dbReference type="RefSeq" id="WP_245957686.1">
    <property type="nucleotide sequence ID" value="NZ_CP139960.1"/>
</dbReference>
<evidence type="ECO:0000259" key="4">
    <source>
        <dbReference type="PROSITE" id="PS51779"/>
    </source>
</evidence>
<evidence type="ECO:0000256" key="3">
    <source>
        <dbReference type="SAM" id="SignalP"/>
    </source>
</evidence>